<keyword evidence="5" id="KW-0809">Transit peptide</keyword>
<comment type="caution">
    <text evidence="12">The sequence shown here is derived from an EMBL/GenBank/DDBJ whole genome shotgun (WGS) entry which is preliminary data.</text>
</comment>
<dbReference type="STRING" id="109895.A0A507EEG6"/>
<evidence type="ECO:0000256" key="4">
    <source>
        <dbReference type="ARBA" id="ARBA00022827"/>
    </source>
</evidence>
<evidence type="ECO:0000256" key="1">
    <source>
        <dbReference type="ARBA" id="ARBA00005272"/>
    </source>
</evidence>
<dbReference type="InterPro" id="IPR036188">
    <property type="entry name" value="FAD/NAD-bd_sf"/>
</dbReference>
<keyword evidence="6" id="KW-0560">Oxidoreductase</keyword>
<dbReference type="EMBL" id="QEAQ01000003">
    <property type="protein sequence ID" value="TPX62261.1"/>
    <property type="molecule type" value="Genomic_DNA"/>
</dbReference>
<feature type="domain" description="External alternative NADH-ubiquinone oxidoreductase-like C-terminal" evidence="11">
    <location>
        <begin position="452"/>
        <end position="513"/>
    </location>
</feature>
<dbReference type="Proteomes" id="UP000318582">
    <property type="component" value="Unassembled WGS sequence"/>
</dbReference>
<sequence length="517" mass="57417">MLFIKGPGLPLRAALSTYGRRQMATTVGGPVPPKRGLVRRYGGKLFLGLLAGGTGLFAYEVYNARHPPQQFDWDHSKKTIAILGSGWAATSLLKELDTEHYNVIVVSPRNYFLFTPLLPSTTVGTVELRSIMMPMRYITRFKERAVAFVEGVCNEIDTKNKILVVEDNSEIVGEVSKQNIPYDYLVVACGAENATFGIPGVKDYACFLKEAWDAKKIRTRLMDCMETAAFAGQTEKEVERLLHMVVVGGGPTGVEYAAELYDFLKEDLASWYPEIAPKIKITLVEALPHVLPSFSKELITYTEKHFAEAKMSILSNTMVKEVKQKELVVQNPQKEIEHIPYGLLVWATGNTARPVVADLIKKLSPALQNQRRGLVVDEYLKVKGVDDVYALGDASATKWAPTAQVASKQGVYIAGIFNQLGRINADRHAIMADGQDPNVVAAQRIKPFDYEHLGALAYIGSDKAIADLPGNVHIGGALTFWFWRSAYLNNLFSLRNRVLVAFDWGKKSLFGRDISRE</sequence>
<evidence type="ECO:0000256" key="3">
    <source>
        <dbReference type="ARBA" id="ARBA00022630"/>
    </source>
</evidence>
<dbReference type="SUPFAM" id="SSF51905">
    <property type="entry name" value="FAD/NAD(P)-binding domain"/>
    <property type="match status" value="2"/>
</dbReference>
<evidence type="ECO:0000259" key="11">
    <source>
        <dbReference type="Pfam" id="PF22366"/>
    </source>
</evidence>
<dbReference type="Pfam" id="PF22366">
    <property type="entry name" value="NDH2_C"/>
    <property type="match status" value="1"/>
</dbReference>
<dbReference type="GO" id="GO:0050136">
    <property type="term" value="F:NADH dehydrogenase (quinone) (non-electrogenic) activity"/>
    <property type="evidence" value="ECO:0007669"/>
    <property type="project" value="UniProtKB-EC"/>
</dbReference>
<evidence type="ECO:0000256" key="2">
    <source>
        <dbReference type="ARBA" id="ARBA00012637"/>
    </source>
</evidence>
<dbReference type="GO" id="GO:0005739">
    <property type="term" value="C:mitochondrion"/>
    <property type="evidence" value="ECO:0007669"/>
    <property type="project" value="TreeGrafter"/>
</dbReference>
<dbReference type="PANTHER" id="PTHR43706">
    <property type="entry name" value="NADH DEHYDROGENASE"/>
    <property type="match status" value="1"/>
</dbReference>
<dbReference type="PRINTS" id="PR00368">
    <property type="entry name" value="FADPNR"/>
</dbReference>
<name>A0A507EEG6_9FUNG</name>
<keyword evidence="3" id="KW-0285">Flavoprotein</keyword>
<dbReference type="InterPro" id="IPR023753">
    <property type="entry name" value="FAD/NAD-binding_dom"/>
</dbReference>
<reference evidence="12 13" key="1">
    <citation type="journal article" date="2019" name="Sci. Rep.">
        <title>Comparative genomics of chytrid fungi reveal insights into the obligate biotrophic and pathogenic lifestyle of Synchytrium endobioticum.</title>
        <authorList>
            <person name="van de Vossenberg B.T.L.H."/>
            <person name="Warris S."/>
            <person name="Nguyen H.D.T."/>
            <person name="van Gent-Pelzer M.P.E."/>
            <person name="Joly D.L."/>
            <person name="van de Geest H.C."/>
            <person name="Bonants P.J.M."/>
            <person name="Smith D.S."/>
            <person name="Levesque C.A."/>
            <person name="van der Lee T.A.J."/>
        </authorList>
    </citation>
    <scope>NUCLEOTIDE SEQUENCE [LARGE SCALE GENOMIC DNA]</scope>
    <source>
        <strain evidence="12 13">CBS 809.83</strain>
    </source>
</reference>
<feature type="domain" description="FAD/NAD(P)-binding" evidence="10">
    <location>
        <begin position="79"/>
        <end position="410"/>
    </location>
</feature>
<evidence type="ECO:0000256" key="7">
    <source>
        <dbReference type="ARBA" id="ARBA00023027"/>
    </source>
</evidence>
<comment type="catalytic activity">
    <reaction evidence="8">
        <text>a quinone + NADH + H(+) = a quinol + NAD(+)</text>
        <dbReference type="Rhea" id="RHEA:46160"/>
        <dbReference type="ChEBI" id="CHEBI:15378"/>
        <dbReference type="ChEBI" id="CHEBI:24646"/>
        <dbReference type="ChEBI" id="CHEBI:57540"/>
        <dbReference type="ChEBI" id="CHEBI:57945"/>
        <dbReference type="ChEBI" id="CHEBI:132124"/>
        <dbReference type="EC" id="1.6.5.9"/>
    </reaction>
</comment>
<dbReference type="AlphaFoldDB" id="A0A507EEG6"/>
<dbReference type="EC" id="1.6.5.9" evidence="2"/>
<evidence type="ECO:0000313" key="13">
    <source>
        <dbReference type="Proteomes" id="UP000318582"/>
    </source>
</evidence>
<comment type="similarity">
    <text evidence="1">Belongs to the NADH dehydrogenase family.</text>
</comment>
<comment type="catalytic activity">
    <reaction evidence="9">
        <text>a ubiquinone + NADH + H(+) = a ubiquinol + NAD(+)</text>
        <dbReference type="Rhea" id="RHEA:23152"/>
        <dbReference type="Rhea" id="RHEA-COMP:9565"/>
        <dbReference type="Rhea" id="RHEA-COMP:9566"/>
        <dbReference type="ChEBI" id="CHEBI:15378"/>
        <dbReference type="ChEBI" id="CHEBI:16389"/>
        <dbReference type="ChEBI" id="CHEBI:17976"/>
        <dbReference type="ChEBI" id="CHEBI:57540"/>
        <dbReference type="ChEBI" id="CHEBI:57945"/>
    </reaction>
</comment>
<keyword evidence="7" id="KW-0520">NAD</keyword>
<dbReference type="Pfam" id="PF07992">
    <property type="entry name" value="Pyr_redox_2"/>
    <property type="match status" value="1"/>
</dbReference>
<evidence type="ECO:0000259" key="10">
    <source>
        <dbReference type="Pfam" id="PF07992"/>
    </source>
</evidence>
<dbReference type="InterPro" id="IPR045024">
    <property type="entry name" value="NDH-2"/>
</dbReference>
<accession>A0A507EEG6</accession>
<evidence type="ECO:0000256" key="5">
    <source>
        <dbReference type="ARBA" id="ARBA00022946"/>
    </source>
</evidence>
<keyword evidence="4" id="KW-0274">FAD</keyword>
<keyword evidence="13" id="KW-1185">Reference proteome</keyword>
<evidence type="ECO:0000256" key="9">
    <source>
        <dbReference type="ARBA" id="ARBA00049010"/>
    </source>
</evidence>
<gene>
    <name evidence="12" type="ORF">PhCBS80983_g00492</name>
</gene>
<proteinExistence type="inferred from homology"/>
<evidence type="ECO:0000313" key="12">
    <source>
        <dbReference type="EMBL" id="TPX62261.1"/>
    </source>
</evidence>
<dbReference type="Gene3D" id="3.50.50.100">
    <property type="match status" value="1"/>
</dbReference>
<protein>
    <recommendedName>
        <fullName evidence="2">NADH:ubiquinone reductase (non-electrogenic)</fullName>
        <ecNumber evidence="2">1.6.5.9</ecNumber>
    </recommendedName>
</protein>
<dbReference type="InterPro" id="IPR054585">
    <property type="entry name" value="NDH2-like_C"/>
</dbReference>
<evidence type="ECO:0000256" key="8">
    <source>
        <dbReference type="ARBA" id="ARBA00047599"/>
    </source>
</evidence>
<dbReference type="PANTHER" id="PTHR43706:SF47">
    <property type="entry name" value="EXTERNAL NADH-UBIQUINONE OXIDOREDUCTASE 1, MITOCHONDRIAL-RELATED"/>
    <property type="match status" value="1"/>
</dbReference>
<evidence type="ECO:0000256" key="6">
    <source>
        <dbReference type="ARBA" id="ARBA00023002"/>
    </source>
</evidence>
<organism evidence="12 13">
    <name type="scientific">Powellomyces hirtus</name>
    <dbReference type="NCBI Taxonomy" id="109895"/>
    <lineage>
        <taxon>Eukaryota</taxon>
        <taxon>Fungi</taxon>
        <taxon>Fungi incertae sedis</taxon>
        <taxon>Chytridiomycota</taxon>
        <taxon>Chytridiomycota incertae sedis</taxon>
        <taxon>Chytridiomycetes</taxon>
        <taxon>Spizellomycetales</taxon>
        <taxon>Powellomycetaceae</taxon>
        <taxon>Powellomyces</taxon>
    </lineage>
</organism>